<gene>
    <name evidence="2" type="ORF">XpiCFBP4643_22065</name>
</gene>
<comment type="caution">
    <text evidence="2">The sequence shown here is derived from an EMBL/GenBank/DDBJ whole genome shotgun (WGS) entry which is preliminary data.</text>
</comment>
<dbReference type="EMBL" id="MDEI01000032">
    <property type="protein sequence ID" value="PPU64451.1"/>
    <property type="molecule type" value="Genomic_DNA"/>
</dbReference>
<dbReference type="OrthoDB" id="6009192at2"/>
<name>A0A2S7CSF7_9XANT</name>
<protein>
    <submittedName>
        <fullName evidence="2">Uncharacterized protein</fullName>
    </submittedName>
</protein>
<organism evidence="2 3">
    <name type="scientific">Xanthomonas pisi</name>
    <dbReference type="NCBI Taxonomy" id="56457"/>
    <lineage>
        <taxon>Bacteria</taxon>
        <taxon>Pseudomonadati</taxon>
        <taxon>Pseudomonadota</taxon>
        <taxon>Gammaproteobacteria</taxon>
        <taxon>Lysobacterales</taxon>
        <taxon>Lysobacteraceae</taxon>
        <taxon>Xanthomonas</taxon>
    </lineage>
</organism>
<evidence type="ECO:0000313" key="2">
    <source>
        <dbReference type="EMBL" id="PPU64451.1"/>
    </source>
</evidence>
<keyword evidence="3" id="KW-1185">Reference proteome</keyword>
<proteinExistence type="predicted"/>
<feature type="region of interest" description="Disordered" evidence="1">
    <location>
        <begin position="1"/>
        <end position="21"/>
    </location>
</feature>
<dbReference type="AlphaFoldDB" id="A0A2S7CSF7"/>
<evidence type="ECO:0000313" key="3">
    <source>
        <dbReference type="Proteomes" id="UP000238191"/>
    </source>
</evidence>
<dbReference type="Proteomes" id="UP000238191">
    <property type="component" value="Unassembled WGS sequence"/>
</dbReference>
<evidence type="ECO:0000256" key="1">
    <source>
        <dbReference type="SAM" id="MobiDB-lite"/>
    </source>
</evidence>
<sequence>MVFNNAASKLSGAVRAPRTRPTRRLIQASESPSTVYCSASFFSNVTSQLSGAVPASLAGPLVAWMPPSSPH</sequence>
<reference evidence="3" key="1">
    <citation type="submission" date="2016-08" db="EMBL/GenBank/DDBJ databases">
        <authorList>
            <person name="Merda D."/>
            <person name="Briand M."/>
            <person name="Taghouti G."/>
            <person name="Carrere S."/>
            <person name="Gouzy J."/>
            <person name="Portier P."/>
            <person name="Jacques M.-A."/>
            <person name="Fischer-Le Saux M."/>
        </authorList>
    </citation>
    <scope>NUCLEOTIDE SEQUENCE [LARGE SCALE GENOMIC DNA]</scope>
    <source>
        <strain evidence="3">CFBP4643</strain>
    </source>
</reference>
<accession>A0A2S7CSF7</accession>